<dbReference type="Pfam" id="PF24809">
    <property type="entry name" value="DUF7708"/>
    <property type="match status" value="1"/>
</dbReference>
<dbReference type="Proteomes" id="UP001201980">
    <property type="component" value="Unassembled WGS sequence"/>
</dbReference>
<sequence length="199" mass="22869">MPLVARVSLQAQKVVREAFEDLERTLTTSDRASLKDTTLQDVRKAAYIIEDQLGQQQSLRNMRRLMPLFAGLEHYLKAIEVLCNGTPYLPLIWAPIKLVLTVALEYVEAFEKTIKAYARIAEPLARFKLLNHEFLAKSQAIQETLAVFCSDILRFHKEAYQFVRRSSKFLKGIRLVQKSVGPHMAVRKKTHGIIWGFLK</sequence>
<organism evidence="2 3">
    <name type="scientific">Zalerion maritima</name>
    <dbReference type="NCBI Taxonomy" id="339359"/>
    <lineage>
        <taxon>Eukaryota</taxon>
        <taxon>Fungi</taxon>
        <taxon>Dikarya</taxon>
        <taxon>Ascomycota</taxon>
        <taxon>Pezizomycotina</taxon>
        <taxon>Sordariomycetes</taxon>
        <taxon>Lulworthiomycetidae</taxon>
        <taxon>Lulworthiales</taxon>
        <taxon>Lulworthiaceae</taxon>
        <taxon>Zalerion</taxon>
    </lineage>
</organism>
<reference evidence="2" key="1">
    <citation type="submission" date="2022-07" db="EMBL/GenBank/DDBJ databases">
        <title>Draft genome sequence of Zalerion maritima ATCC 34329, a (micro)plastics degrading marine fungus.</title>
        <authorList>
            <person name="Paco A."/>
            <person name="Goncalves M.F.M."/>
            <person name="Rocha-Santos T.A.P."/>
            <person name="Alves A."/>
        </authorList>
    </citation>
    <scope>NUCLEOTIDE SEQUENCE</scope>
    <source>
        <strain evidence="2">ATCC 34329</strain>
    </source>
</reference>
<keyword evidence="3" id="KW-1185">Reference proteome</keyword>
<dbReference type="EMBL" id="JAKWBI020000016">
    <property type="protein sequence ID" value="KAJ2906303.1"/>
    <property type="molecule type" value="Genomic_DNA"/>
</dbReference>
<protein>
    <recommendedName>
        <fullName evidence="1">DUF7708 domain-containing protein</fullName>
    </recommendedName>
</protein>
<evidence type="ECO:0000259" key="1">
    <source>
        <dbReference type="Pfam" id="PF24809"/>
    </source>
</evidence>
<feature type="domain" description="DUF7708" evidence="1">
    <location>
        <begin position="71"/>
        <end position="167"/>
    </location>
</feature>
<comment type="caution">
    <text evidence="2">The sequence shown here is derived from an EMBL/GenBank/DDBJ whole genome shotgun (WGS) entry which is preliminary data.</text>
</comment>
<evidence type="ECO:0000313" key="3">
    <source>
        <dbReference type="Proteomes" id="UP001201980"/>
    </source>
</evidence>
<evidence type="ECO:0000313" key="2">
    <source>
        <dbReference type="EMBL" id="KAJ2906303.1"/>
    </source>
</evidence>
<proteinExistence type="predicted"/>
<accession>A0AAD5RYS9</accession>
<gene>
    <name evidence="2" type="ORF">MKZ38_002382</name>
</gene>
<dbReference type="InterPro" id="IPR056125">
    <property type="entry name" value="DUF7708"/>
</dbReference>
<name>A0AAD5RYS9_9PEZI</name>
<dbReference type="AlphaFoldDB" id="A0AAD5RYS9"/>